<evidence type="ECO:0000256" key="1">
    <source>
        <dbReference type="SAM" id="SignalP"/>
    </source>
</evidence>
<evidence type="ECO:0000313" key="2">
    <source>
        <dbReference type="EMBL" id="MDJ1137703.1"/>
    </source>
</evidence>
<sequence>MRRRARLAALAAAAGAVVGVLGVPAVTAGTATAAQAPAPPGAQQFYCGYNDANYQPYWLSCSGQDREIKVRDSVQGEHTRCAPARRLTRIGDNVYQTTLAWETGRSCRA</sequence>
<feature type="chain" id="PRO_5047177546" description="Secreted protein" evidence="1">
    <location>
        <begin position="29"/>
        <end position="109"/>
    </location>
</feature>
<keyword evidence="3" id="KW-1185">Reference proteome</keyword>
<evidence type="ECO:0008006" key="4">
    <source>
        <dbReference type="Google" id="ProtNLM"/>
    </source>
</evidence>
<dbReference type="EMBL" id="JANCPR020000063">
    <property type="protein sequence ID" value="MDJ1137703.1"/>
    <property type="molecule type" value="Genomic_DNA"/>
</dbReference>
<evidence type="ECO:0000313" key="3">
    <source>
        <dbReference type="Proteomes" id="UP001214441"/>
    </source>
</evidence>
<feature type="signal peptide" evidence="1">
    <location>
        <begin position="1"/>
        <end position="28"/>
    </location>
</feature>
<dbReference type="Proteomes" id="UP001214441">
    <property type="component" value="Unassembled WGS sequence"/>
</dbReference>
<comment type="caution">
    <text evidence="2">The sequence shown here is derived from an EMBL/GenBank/DDBJ whole genome shotgun (WGS) entry which is preliminary data.</text>
</comment>
<proteinExistence type="predicted"/>
<gene>
    <name evidence="2" type="ORF">NMN56_038270</name>
</gene>
<organism evidence="2 3">
    <name type="scientific">Streptomyces iconiensis</name>
    <dbReference type="NCBI Taxonomy" id="1384038"/>
    <lineage>
        <taxon>Bacteria</taxon>
        <taxon>Bacillati</taxon>
        <taxon>Actinomycetota</taxon>
        <taxon>Actinomycetes</taxon>
        <taxon>Kitasatosporales</taxon>
        <taxon>Streptomycetaceae</taxon>
        <taxon>Streptomyces</taxon>
    </lineage>
</organism>
<name>A0ABT7A8M8_9ACTN</name>
<keyword evidence="1" id="KW-0732">Signal</keyword>
<dbReference type="RefSeq" id="WP_274047434.1">
    <property type="nucleotide sequence ID" value="NZ_JANCPR020000063.1"/>
</dbReference>
<reference evidence="2 3" key="1">
    <citation type="submission" date="2023-05" db="EMBL/GenBank/DDBJ databases">
        <title>Streptantibioticus silvisoli sp. nov., acidotolerant actinomycetes 1 from pine litter.</title>
        <authorList>
            <person name="Swiecimska M."/>
            <person name="Golinska P."/>
            <person name="Sangal V."/>
            <person name="Wachnowicz B."/>
            <person name="Goodfellow M."/>
        </authorList>
    </citation>
    <scope>NUCLEOTIDE SEQUENCE [LARGE SCALE GENOMIC DNA]</scope>
    <source>
        <strain evidence="2 3">DSM 42109</strain>
    </source>
</reference>
<accession>A0ABT7A8M8</accession>
<protein>
    <recommendedName>
        <fullName evidence="4">Secreted protein</fullName>
    </recommendedName>
</protein>